<reference evidence="1 2" key="1">
    <citation type="submission" date="2021-04" db="EMBL/GenBank/DDBJ databases">
        <authorList>
            <person name="De Guttry C."/>
            <person name="Zahm M."/>
            <person name="Klopp C."/>
            <person name="Cabau C."/>
            <person name="Louis A."/>
            <person name="Berthelot C."/>
            <person name="Parey E."/>
            <person name="Roest Crollius H."/>
            <person name="Montfort J."/>
            <person name="Robinson-Rechavi M."/>
            <person name="Bucao C."/>
            <person name="Bouchez O."/>
            <person name="Gislard M."/>
            <person name="Lluch J."/>
            <person name="Milhes M."/>
            <person name="Lampietro C."/>
            <person name="Lopez Roques C."/>
            <person name="Donnadieu C."/>
            <person name="Braasch I."/>
            <person name="Desvignes T."/>
            <person name="Postlethwait J."/>
            <person name="Bobe J."/>
            <person name="Wedekind C."/>
            <person name="Guiguen Y."/>
        </authorList>
    </citation>
    <scope>NUCLEOTIDE SEQUENCE [LARGE SCALE GENOMIC DNA]</scope>
    <source>
        <strain evidence="1">Cs_M1</strain>
        <tissue evidence="1">Blood</tissue>
    </source>
</reference>
<sequence length="83" mass="9519">MALCDALLRMSQEERRKHYRTTYLSLDEVPVWTAKSASMLSDSVKRPHFKRNQALDKKISLFSGDITKLEIDQIVNAGDHIVT</sequence>
<comment type="caution">
    <text evidence="1">The sequence shown here is derived from an EMBL/GenBank/DDBJ whole genome shotgun (WGS) entry which is preliminary data.</text>
</comment>
<proteinExistence type="predicted"/>
<dbReference type="AlphaFoldDB" id="A0AAN8QAZ1"/>
<accession>A0AAN8QAZ1</accession>
<organism evidence="1 2">
    <name type="scientific">Coregonus suidteri</name>
    <dbReference type="NCBI Taxonomy" id="861788"/>
    <lineage>
        <taxon>Eukaryota</taxon>
        <taxon>Metazoa</taxon>
        <taxon>Chordata</taxon>
        <taxon>Craniata</taxon>
        <taxon>Vertebrata</taxon>
        <taxon>Euteleostomi</taxon>
        <taxon>Actinopterygii</taxon>
        <taxon>Neopterygii</taxon>
        <taxon>Teleostei</taxon>
        <taxon>Protacanthopterygii</taxon>
        <taxon>Salmoniformes</taxon>
        <taxon>Salmonidae</taxon>
        <taxon>Coregoninae</taxon>
        <taxon>Coregonus</taxon>
    </lineage>
</organism>
<gene>
    <name evidence="1" type="ORF">J4Q44_G00311700</name>
</gene>
<dbReference type="EMBL" id="JAGTTL010000030">
    <property type="protein sequence ID" value="KAK6298115.1"/>
    <property type="molecule type" value="Genomic_DNA"/>
</dbReference>
<evidence type="ECO:0000313" key="2">
    <source>
        <dbReference type="Proteomes" id="UP001356427"/>
    </source>
</evidence>
<keyword evidence="2" id="KW-1185">Reference proteome</keyword>
<dbReference type="Proteomes" id="UP001356427">
    <property type="component" value="Unassembled WGS sequence"/>
</dbReference>
<evidence type="ECO:0000313" key="1">
    <source>
        <dbReference type="EMBL" id="KAK6298115.1"/>
    </source>
</evidence>
<dbReference type="Gene3D" id="3.40.220.10">
    <property type="entry name" value="Leucine Aminopeptidase, subunit E, domain 1"/>
    <property type="match status" value="1"/>
</dbReference>
<protein>
    <submittedName>
        <fullName evidence="1">Uncharacterized protein</fullName>
    </submittedName>
</protein>
<dbReference type="InterPro" id="IPR043472">
    <property type="entry name" value="Macro_dom-like"/>
</dbReference>
<name>A0AAN8QAZ1_9TELE</name>